<evidence type="ECO:0000259" key="20">
    <source>
        <dbReference type="PROSITE" id="PS50999"/>
    </source>
</evidence>
<dbReference type="SUPFAM" id="SSF81464">
    <property type="entry name" value="Cytochrome c oxidase subunit II-like, transmembrane region"/>
    <property type="match status" value="1"/>
</dbReference>
<evidence type="ECO:0000256" key="14">
    <source>
        <dbReference type="ARBA" id="ARBA00023128"/>
    </source>
</evidence>
<keyword evidence="13 17" id="KW-0186">Copper</keyword>
<dbReference type="GO" id="GO:0004129">
    <property type="term" value="F:cytochrome-c oxidase activity"/>
    <property type="evidence" value="ECO:0007669"/>
    <property type="project" value="UniProtKB-EC"/>
</dbReference>
<accession>F2EMQ8</accession>
<dbReference type="CDD" id="cd13912">
    <property type="entry name" value="CcO_II_C"/>
    <property type="match status" value="1"/>
</dbReference>
<reference evidence="21" key="1">
    <citation type="journal article" date="2011" name="PLoS ONE">
        <title>Multiple Invasions into Freshwater by Pufferfishes (Teleostei: Tetraodontidae): A Mitogenomic Perspective.</title>
        <authorList>
            <person name="Yamanoue Y."/>
            <person name="Miya M."/>
            <person name="Doi H."/>
            <person name="Mabuchi K."/>
            <person name="Sakai H."/>
            <person name="Nishida M."/>
        </authorList>
    </citation>
    <scope>NUCLEOTIDE SEQUENCE</scope>
    <source>
        <tissue evidence="21">Muscle</tissue>
    </source>
</reference>
<evidence type="ECO:0000256" key="11">
    <source>
        <dbReference type="ARBA" id="ARBA00022982"/>
    </source>
</evidence>
<dbReference type="GO" id="GO:0042773">
    <property type="term" value="P:ATP synthesis coupled electron transport"/>
    <property type="evidence" value="ECO:0007669"/>
    <property type="project" value="TreeGrafter"/>
</dbReference>
<dbReference type="GO" id="GO:0005743">
    <property type="term" value="C:mitochondrial inner membrane"/>
    <property type="evidence" value="ECO:0007669"/>
    <property type="project" value="UniProtKB-SubCell"/>
</dbReference>
<evidence type="ECO:0000256" key="4">
    <source>
        <dbReference type="ARBA" id="ARBA00022448"/>
    </source>
</evidence>
<keyword evidence="10" id="KW-1278">Translocase</keyword>
<evidence type="ECO:0000256" key="13">
    <source>
        <dbReference type="ARBA" id="ARBA00023008"/>
    </source>
</evidence>
<feature type="domain" description="Cytochrome oxidase subunit II copper A binding" evidence="19">
    <location>
        <begin position="92"/>
        <end position="225"/>
    </location>
</feature>
<dbReference type="NCBIfam" id="TIGR02866">
    <property type="entry name" value="CoxB"/>
    <property type="match status" value="1"/>
</dbReference>
<comment type="similarity">
    <text evidence="2 17">Belongs to the cytochrome c oxidase subunit 2 family.</text>
</comment>
<dbReference type="InterPro" id="IPR036257">
    <property type="entry name" value="Cyt_c_oxidase_su2_TM_sf"/>
</dbReference>
<evidence type="ECO:0000256" key="16">
    <source>
        <dbReference type="ARBA" id="ARBA00049512"/>
    </source>
</evidence>
<organism evidence="21">
    <name type="scientific">Leiodon cutcutia</name>
    <name type="common">Ocellated pufferfish</name>
    <name type="synonym">Tetraodon cutcutia</name>
    <dbReference type="NCBI Taxonomy" id="591948"/>
    <lineage>
        <taxon>Eukaryota</taxon>
        <taxon>Metazoa</taxon>
        <taxon>Chordata</taxon>
        <taxon>Craniata</taxon>
        <taxon>Vertebrata</taxon>
        <taxon>Euteleostomi</taxon>
        <taxon>Actinopterygii</taxon>
        <taxon>Neopterygii</taxon>
        <taxon>Teleostei</taxon>
        <taxon>Neoteleostei</taxon>
        <taxon>Acanthomorphata</taxon>
        <taxon>Eupercaria</taxon>
        <taxon>Tetraodontiformes</taxon>
        <taxon>Tetradontoidea</taxon>
        <taxon>Tetraodontidae</taxon>
        <taxon>Leiodon</taxon>
    </lineage>
</organism>
<protein>
    <recommendedName>
        <fullName evidence="3 17">Cytochrome c oxidase subunit 2</fullName>
    </recommendedName>
</protein>
<dbReference type="InterPro" id="IPR008972">
    <property type="entry name" value="Cupredoxin"/>
</dbReference>
<dbReference type="InterPro" id="IPR045187">
    <property type="entry name" value="CcO_II"/>
</dbReference>
<dbReference type="PANTHER" id="PTHR22888:SF9">
    <property type="entry name" value="CYTOCHROME C OXIDASE SUBUNIT 2"/>
    <property type="match status" value="1"/>
</dbReference>
<comment type="subcellular location">
    <subcellularLocation>
        <location evidence="1 17">Mitochondrion inner membrane</location>
        <topology evidence="1 17">Multi-pass membrane protein</topology>
    </subcellularLocation>
</comment>
<name>F2EMQ8_LEICU</name>
<dbReference type="GO" id="GO:0016491">
    <property type="term" value="F:oxidoreductase activity"/>
    <property type="evidence" value="ECO:0007669"/>
    <property type="project" value="InterPro"/>
</dbReference>
<evidence type="ECO:0000256" key="3">
    <source>
        <dbReference type="ARBA" id="ARBA00015946"/>
    </source>
</evidence>
<dbReference type="PROSITE" id="PS00078">
    <property type="entry name" value="COX2"/>
    <property type="match status" value="1"/>
</dbReference>
<dbReference type="Gene3D" id="1.10.287.90">
    <property type="match status" value="1"/>
</dbReference>
<dbReference type="InterPro" id="IPR014222">
    <property type="entry name" value="Cyt_c_oxidase_su2"/>
</dbReference>
<proteinExistence type="inferred from homology"/>
<evidence type="ECO:0000256" key="2">
    <source>
        <dbReference type="ARBA" id="ARBA00007866"/>
    </source>
</evidence>
<dbReference type="CTD" id="4513"/>
<comment type="cofactor">
    <cofactor evidence="17">
        <name>Cu cation</name>
        <dbReference type="ChEBI" id="CHEBI:23378"/>
    </cofactor>
    <text evidence="17">Binds a copper A center.</text>
</comment>
<evidence type="ECO:0000256" key="7">
    <source>
        <dbReference type="ARBA" id="ARBA00022723"/>
    </source>
</evidence>
<dbReference type="InterPro" id="IPR011759">
    <property type="entry name" value="Cyt_c_oxidase_su2_TM_dom"/>
</dbReference>
<dbReference type="PROSITE" id="PS50999">
    <property type="entry name" value="COX2_TM"/>
    <property type="match status" value="1"/>
</dbReference>
<dbReference type="AlphaFoldDB" id="F2EMQ8"/>
<keyword evidence="6 17" id="KW-0812">Transmembrane</keyword>
<dbReference type="RefSeq" id="YP_004347891.1">
    <property type="nucleotide sequence ID" value="NC_015365.1"/>
</dbReference>
<dbReference type="GO" id="GO:0005507">
    <property type="term" value="F:copper ion binding"/>
    <property type="evidence" value="ECO:0007669"/>
    <property type="project" value="InterPro"/>
</dbReference>
<evidence type="ECO:0000256" key="18">
    <source>
        <dbReference type="SAM" id="Phobius"/>
    </source>
</evidence>
<keyword evidence="5 17" id="KW-0679">Respiratory chain</keyword>
<evidence type="ECO:0000256" key="17">
    <source>
        <dbReference type="RuleBase" id="RU000457"/>
    </source>
</evidence>
<keyword evidence="11 17" id="KW-0249">Electron transport</keyword>
<evidence type="ECO:0000256" key="6">
    <source>
        <dbReference type="ARBA" id="ARBA00022692"/>
    </source>
</evidence>
<keyword evidence="7 17" id="KW-0479">Metal-binding</keyword>
<evidence type="ECO:0000256" key="10">
    <source>
        <dbReference type="ARBA" id="ARBA00022967"/>
    </source>
</evidence>
<evidence type="ECO:0000256" key="1">
    <source>
        <dbReference type="ARBA" id="ARBA00004448"/>
    </source>
</evidence>
<dbReference type="FunFam" id="1.10.287.90:FF:000001">
    <property type="entry name" value="Cytochrome c oxidase subunit 2"/>
    <property type="match status" value="1"/>
</dbReference>
<dbReference type="SUPFAM" id="SSF49503">
    <property type="entry name" value="Cupredoxins"/>
    <property type="match status" value="1"/>
</dbReference>
<comment type="function">
    <text evidence="17">Component of the cytochrome c oxidase, the last enzyme in the mitochondrial electron transport chain which drives oxidative phosphorylation. The respiratory chain contains 3 multisubunit complexes succinate dehydrogenase (complex II, CII), ubiquinol-cytochrome c oxidoreductase (cytochrome b-c1 complex, complex III, CIII) and cytochrome c oxidase (complex IV, CIV), that cooperate to transfer electrons derived from NADH and succinate to molecular oxygen, creating an electrochemical gradient over the inner membrane that drives transmembrane transport and the ATP synthase. Cytochrome c oxidase is the component of the respiratory chain that catalyzes the reduction of oxygen to water. Electrons originating from reduced cytochrome c in the intermembrane space (IMS) are transferred via the dinuclear copper A center (CU(A)) of subunit 2 and heme A of subunit 1 to the active site in subunit 1, a binuclear center (BNC) formed by heme A3 and copper B (CU(B)). The BNC reduces molecular oxygen to 2 water molecules using 4 electrons from cytochrome c in the IMS and 4 protons from the mitochondrial matrix.</text>
</comment>
<dbReference type="InterPro" id="IPR002429">
    <property type="entry name" value="CcO_II-like_C"/>
</dbReference>
<evidence type="ECO:0000256" key="9">
    <source>
        <dbReference type="ARBA" id="ARBA00022842"/>
    </source>
</evidence>
<keyword evidence="8 17" id="KW-0999">Mitochondrion inner membrane</keyword>
<evidence type="ECO:0000256" key="5">
    <source>
        <dbReference type="ARBA" id="ARBA00022660"/>
    </source>
</evidence>
<feature type="domain" description="Cytochrome oxidase subunit II transmembrane region profile" evidence="20">
    <location>
        <begin position="1"/>
        <end position="91"/>
    </location>
</feature>
<dbReference type="InterPro" id="IPR034210">
    <property type="entry name" value="CcO_II_C"/>
</dbReference>
<keyword evidence="12 18" id="KW-1133">Transmembrane helix</keyword>
<sequence>MSQPSQLGFQDAASPMMEELLYFHDHAMMVVILISTFVLYIIAAMTSTKLTSTLTLDSQELEMIWTFLPAVILVLLALPSLRLLYLMDEVDSPHFTIKAVGHQWYWTYEYTDHAGLTFDSYMTPPQELAPGQFRLLEVDCRLLVPTNTPMRLLVTADDVIHSWAVPTLGIKVDAVPGRLNQTILFTSRPGVYYGQCSEICGANHSFMPIVVEAVSPTSFDTQMRQWLWQVLSALQQEVMHYGTQTPTIDSGVLLKDDYLGILENHWSELEWA</sequence>
<dbReference type="EMBL" id="AP011924">
    <property type="protein sequence ID" value="BAK09876.1"/>
    <property type="molecule type" value="Genomic_DNA"/>
</dbReference>
<keyword evidence="14 17" id="KW-0496">Mitochondrion</keyword>
<keyword evidence="4 17" id="KW-0813">Transport</keyword>
<dbReference type="GeneID" id="36312701"/>
<geneLocation type="mitochondrion" evidence="21"/>
<evidence type="ECO:0000313" key="21">
    <source>
        <dbReference type="EMBL" id="BAK09876.1"/>
    </source>
</evidence>
<keyword evidence="9" id="KW-0460">Magnesium</keyword>
<comment type="catalytic activity">
    <reaction evidence="16">
        <text>4 Fe(II)-[cytochrome c] + O2 + 8 H(+)(in) = 4 Fe(III)-[cytochrome c] + 2 H2O + 4 H(+)(out)</text>
        <dbReference type="Rhea" id="RHEA:11436"/>
        <dbReference type="Rhea" id="RHEA-COMP:10350"/>
        <dbReference type="Rhea" id="RHEA-COMP:14399"/>
        <dbReference type="ChEBI" id="CHEBI:15377"/>
        <dbReference type="ChEBI" id="CHEBI:15378"/>
        <dbReference type="ChEBI" id="CHEBI:15379"/>
        <dbReference type="ChEBI" id="CHEBI:29033"/>
        <dbReference type="ChEBI" id="CHEBI:29034"/>
        <dbReference type="EC" id="7.1.1.9"/>
    </reaction>
    <physiologicalReaction direction="left-to-right" evidence="16">
        <dbReference type="Rhea" id="RHEA:11437"/>
    </physiologicalReaction>
</comment>
<feature type="transmembrane region" description="Helical" evidence="18">
    <location>
        <begin position="21"/>
        <end position="43"/>
    </location>
</feature>
<evidence type="ECO:0000256" key="15">
    <source>
        <dbReference type="ARBA" id="ARBA00023136"/>
    </source>
</evidence>
<keyword evidence="15 17" id="KW-0472">Membrane</keyword>
<dbReference type="InterPro" id="IPR001505">
    <property type="entry name" value="Copper_CuA"/>
</dbReference>
<evidence type="ECO:0000259" key="19">
    <source>
        <dbReference type="PROSITE" id="PS50857"/>
    </source>
</evidence>
<dbReference type="Gene3D" id="2.60.40.420">
    <property type="entry name" value="Cupredoxins - blue copper proteins"/>
    <property type="match status" value="1"/>
</dbReference>
<evidence type="ECO:0000256" key="12">
    <source>
        <dbReference type="ARBA" id="ARBA00022989"/>
    </source>
</evidence>
<dbReference type="Pfam" id="PF00116">
    <property type="entry name" value="COX2"/>
    <property type="match status" value="1"/>
</dbReference>
<dbReference type="Pfam" id="PF02790">
    <property type="entry name" value="COX2_TM"/>
    <property type="match status" value="1"/>
</dbReference>
<dbReference type="PROSITE" id="PS50857">
    <property type="entry name" value="COX2_CUA"/>
    <property type="match status" value="1"/>
</dbReference>
<dbReference type="PRINTS" id="PR01166">
    <property type="entry name" value="CYCOXIDASEII"/>
</dbReference>
<dbReference type="FunFam" id="2.60.40.420:FF:000001">
    <property type="entry name" value="Cytochrome c oxidase subunit 2"/>
    <property type="match status" value="1"/>
</dbReference>
<feature type="transmembrane region" description="Helical" evidence="18">
    <location>
        <begin position="63"/>
        <end position="85"/>
    </location>
</feature>
<evidence type="ECO:0000256" key="8">
    <source>
        <dbReference type="ARBA" id="ARBA00022792"/>
    </source>
</evidence>
<dbReference type="PANTHER" id="PTHR22888">
    <property type="entry name" value="CYTOCHROME C OXIDASE, SUBUNIT II"/>
    <property type="match status" value="1"/>
</dbReference>